<dbReference type="EMBL" id="FNGY01000014">
    <property type="protein sequence ID" value="SDO36005.1"/>
    <property type="molecule type" value="Genomic_DNA"/>
</dbReference>
<feature type="transmembrane region" description="Helical" evidence="1">
    <location>
        <begin position="306"/>
        <end position="327"/>
    </location>
</feature>
<protein>
    <submittedName>
        <fullName evidence="2">Uncharacterized protein</fullName>
    </submittedName>
</protein>
<sequence length="336" mass="37908">MKNVLSHITTLLLVALGLSLFTLVFFSHFIVPIFPVIAAVFAIYVTRTQRRLLKTKQTPISSLKTGLVKIQGTVEAPKIMETPFFKVQCIGYSYDKANISYNDEGSDYVTSATQHQDFQDFYLVNETGRIKVIADHLNLSFLPAQVKTIHSIKQNESDIRHTERTLKNGDLINVLGNAVRNEQQQFELRAEPKTPLVISTLAIESRTQKGFMAIKYLLPYLLLMYISVNYFLFFAPVKSHIEKNTAFILFSFFGMPVLAVILGVAGNRIGGFLKSFLSNLAGICFGVSILTFPLLCLLFATETEFYRISCIWVSVFFCTTLASIMNYKKLDAIFIN</sequence>
<keyword evidence="3" id="KW-1185">Reference proteome</keyword>
<evidence type="ECO:0000313" key="3">
    <source>
        <dbReference type="Proteomes" id="UP000183200"/>
    </source>
</evidence>
<keyword evidence="1" id="KW-1133">Transmembrane helix</keyword>
<gene>
    <name evidence="2" type="ORF">SAMN05421820_11411</name>
</gene>
<dbReference type="Proteomes" id="UP000183200">
    <property type="component" value="Unassembled WGS sequence"/>
</dbReference>
<keyword evidence="1" id="KW-0472">Membrane</keyword>
<dbReference type="RefSeq" id="WP_143010573.1">
    <property type="nucleotide sequence ID" value="NZ_FNGY01000014.1"/>
</dbReference>
<accession>A0A1H0IX48</accession>
<dbReference type="AlphaFoldDB" id="A0A1H0IX48"/>
<dbReference type="OrthoDB" id="5386209at2"/>
<organism evidence="2 3">
    <name type="scientific">Pedobacter steynii</name>
    <dbReference type="NCBI Taxonomy" id="430522"/>
    <lineage>
        <taxon>Bacteria</taxon>
        <taxon>Pseudomonadati</taxon>
        <taxon>Bacteroidota</taxon>
        <taxon>Sphingobacteriia</taxon>
        <taxon>Sphingobacteriales</taxon>
        <taxon>Sphingobacteriaceae</taxon>
        <taxon>Pedobacter</taxon>
    </lineage>
</organism>
<name>A0A1H0IX48_9SPHI</name>
<reference evidence="3" key="1">
    <citation type="submission" date="2016-10" db="EMBL/GenBank/DDBJ databases">
        <authorList>
            <person name="Varghese N."/>
            <person name="Submissions S."/>
        </authorList>
    </citation>
    <scope>NUCLEOTIDE SEQUENCE [LARGE SCALE GENOMIC DNA]</scope>
    <source>
        <strain evidence="3">DSM 19110</strain>
    </source>
</reference>
<feature type="transmembrane region" description="Helical" evidence="1">
    <location>
        <begin position="246"/>
        <end position="265"/>
    </location>
</feature>
<evidence type="ECO:0000256" key="1">
    <source>
        <dbReference type="SAM" id="Phobius"/>
    </source>
</evidence>
<feature type="transmembrane region" description="Helical" evidence="1">
    <location>
        <begin position="277"/>
        <end position="300"/>
    </location>
</feature>
<feature type="transmembrane region" description="Helical" evidence="1">
    <location>
        <begin position="216"/>
        <end position="234"/>
    </location>
</feature>
<feature type="transmembrane region" description="Helical" evidence="1">
    <location>
        <begin position="29"/>
        <end position="46"/>
    </location>
</feature>
<proteinExistence type="predicted"/>
<evidence type="ECO:0000313" key="2">
    <source>
        <dbReference type="EMBL" id="SDO36005.1"/>
    </source>
</evidence>
<keyword evidence="1" id="KW-0812">Transmembrane</keyword>